<sequence>MLVWESHAWARMGRLDQSDTTVSPKTHVKQPLRCVSFRVDNPELRTTLKVTGAPAQSWKRNGEQNEVKDKKI</sequence>
<feature type="compositionally biased region" description="Basic and acidic residues" evidence="1">
    <location>
        <begin position="60"/>
        <end position="72"/>
    </location>
</feature>
<organism evidence="2">
    <name type="scientific">Spodoptera frugiperda</name>
    <name type="common">Fall armyworm</name>
    <dbReference type="NCBI Taxonomy" id="7108"/>
    <lineage>
        <taxon>Eukaryota</taxon>
        <taxon>Metazoa</taxon>
        <taxon>Ecdysozoa</taxon>
        <taxon>Arthropoda</taxon>
        <taxon>Hexapoda</taxon>
        <taxon>Insecta</taxon>
        <taxon>Pterygota</taxon>
        <taxon>Neoptera</taxon>
        <taxon>Endopterygota</taxon>
        <taxon>Lepidoptera</taxon>
        <taxon>Glossata</taxon>
        <taxon>Ditrysia</taxon>
        <taxon>Noctuoidea</taxon>
        <taxon>Noctuidae</taxon>
        <taxon>Amphipyrinae</taxon>
        <taxon>Spodoptera</taxon>
    </lineage>
</organism>
<accession>A0A2H1WVL8</accession>
<protein>
    <submittedName>
        <fullName evidence="2">SFRICE_012059</fullName>
    </submittedName>
</protein>
<feature type="region of interest" description="Disordered" evidence="1">
    <location>
        <begin position="51"/>
        <end position="72"/>
    </location>
</feature>
<dbReference type="AlphaFoldDB" id="A0A2H1WVL8"/>
<reference evidence="2" key="1">
    <citation type="submission" date="2016-07" db="EMBL/GenBank/DDBJ databases">
        <authorList>
            <person name="Bretaudeau A."/>
        </authorList>
    </citation>
    <scope>NUCLEOTIDE SEQUENCE</scope>
    <source>
        <strain evidence="2">Rice</strain>
        <tissue evidence="2">Whole body</tissue>
    </source>
</reference>
<dbReference type="EMBL" id="ODYU01011397">
    <property type="protein sequence ID" value="SOQ57115.1"/>
    <property type="molecule type" value="Genomic_DNA"/>
</dbReference>
<gene>
    <name evidence="2" type="ORF">SFRICE_012059</name>
</gene>
<evidence type="ECO:0000256" key="1">
    <source>
        <dbReference type="SAM" id="MobiDB-lite"/>
    </source>
</evidence>
<proteinExistence type="predicted"/>
<name>A0A2H1WVL8_SPOFR</name>
<evidence type="ECO:0000313" key="2">
    <source>
        <dbReference type="EMBL" id="SOQ57115.1"/>
    </source>
</evidence>